<dbReference type="InterPro" id="IPR050482">
    <property type="entry name" value="Sensor_HK_TwoCompSys"/>
</dbReference>
<dbReference type="CDD" id="cd16917">
    <property type="entry name" value="HATPase_UhpB-NarQ-NarX-like"/>
    <property type="match status" value="1"/>
</dbReference>
<feature type="coiled-coil region" evidence="9">
    <location>
        <begin position="152"/>
        <end position="179"/>
    </location>
</feature>
<dbReference type="GO" id="GO:0016301">
    <property type="term" value="F:kinase activity"/>
    <property type="evidence" value="ECO:0007669"/>
    <property type="project" value="UniProtKB-KW"/>
</dbReference>
<dbReference type="PANTHER" id="PTHR24421">
    <property type="entry name" value="NITRATE/NITRITE SENSOR PROTEIN NARX-RELATED"/>
    <property type="match status" value="1"/>
</dbReference>
<keyword evidence="9" id="KW-0175">Coiled coil</keyword>
<keyword evidence="13" id="KW-1185">Reference proteome</keyword>
<evidence type="ECO:0000256" key="3">
    <source>
        <dbReference type="ARBA" id="ARBA00022553"/>
    </source>
</evidence>
<feature type="transmembrane region" description="Helical" evidence="10">
    <location>
        <begin position="91"/>
        <end position="119"/>
    </location>
</feature>
<dbReference type="Gene3D" id="3.30.565.10">
    <property type="entry name" value="Histidine kinase-like ATPase, C-terminal domain"/>
    <property type="match status" value="1"/>
</dbReference>
<dbReference type="Proteomes" id="UP001589896">
    <property type="component" value="Unassembled WGS sequence"/>
</dbReference>
<evidence type="ECO:0000259" key="11">
    <source>
        <dbReference type="PROSITE" id="PS50109"/>
    </source>
</evidence>
<proteinExistence type="predicted"/>
<feature type="transmembrane region" description="Helical" evidence="10">
    <location>
        <begin position="62"/>
        <end position="84"/>
    </location>
</feature>
<dbReference type="EC" id="2.7.13.3" evidence="2"/>
<keyword evidence="7" id="KW-0067">ATP-binding</keyword>
<dbReference type="InterPro" id="IPR011712">
    <property type="entry name" value="Sig_transdc_His_kin_sub3_dim/P"/>
</dbReference>
<evidence type="ECO:0000256" key="10">
    <source>
        <dbReference type="SAM" id="Phobius"/>
    </source>
</evidence>
<feature type="transmembrane region" description="Helical" evidence="10">
    <location>
        <begin position="131"/>
        <end position="149"/>
    </location>
</feature>
<evidence type="ECO:0000256" key="1">
    <source>
        <dbReference type="ARBA" id="ARBA00000085"/>
    </source>
</evidence>
<keyword evidence="8" id="KW-0902">Two-component regulatory system</keyword>
<evidence type="ECO:0000256" key="5">
    <source>
        <dbReference type="ARBA" id="ARBA00022741"/>
    </source>
</evidence>
<reference evidence="12 13" key="1">
    <citation type="submission" date="2024-09" db="EMBL/GenBank/DDBJ databases">
        <authorList>
            <person name="Sun Q."/>
            <person name="Mori K."/>
        </authorList>
    </citation>
    <scope>NUCLEOTIDE SEQUENCE [LARGE SCALE GENOMIC DNA]</scope>
    <source>
        <strain evidence="12 13">KCTC 23076</strain>
    </source>
</reference>
<dbReference type="InterPro" id="IPR003594">
    <property type="entry name" value="HATPase_dom"/>
</dbReference>
<dbReference type="InterPro" id="IPR017205">
    <property type="entry name" value="Sig_transdc_His_kinase_ChrS"/>
</dbReference>
<gene>
    <name evidence="12" type="ORF">ACFFGH_33705</name>
</gene>
<dbReference type="PANTHER" id="PTHR24421:SF10">
    <property type="entry name" value="NITRATE_NITRITE SENSOR PROTEIN NARQ"/>
    <property type="match status" value="1"/>
</dbReference>
<dbReference type="InterPro" id="IPR036890">
    <property type="entry name" value="HATPase_C_sf"/>
</dbReference>
<comment type="caution">
    <text evidence="12">The sequence shown here is derived from an EMBL/GenBank/DDBJ whole genome shotgun (WGS) entry which is preliminary data.</text>
</comment>
<feature type="transmembrane region" description="Helical" evidence="10">
    <location>
        <begin position="6"/>
        <end position="25"/>
    </location>
</feature>
<dbReference type="PROSITE" id="PS50109">
    <property type="entry name" value="HIS_KIN"/>
    <property type="match status" value="1"/>
</dbReference>
<dbReference type="Pfam" id="PF07730">
    <property type="entry name" value="HisKA_3"/>
    <property type="match status" value="1"/>
</dbReference>
<keyword evidence="5" id="KW-0547">Nucleotide-binding</keyword>
<evidence type="ECO:0000256" key="6">
    <source>
        <dbReference type="ARBA" id="ARBA00022777"/>
    </source>
</evidence>
<organism evidence="12 13">
    <name type="scientific">Lysobacter korlensis</name>
    <dbReference type="NCBI Taxonomy" id="553636"/>
    <lineage>
        <taxon>Bacteria</taxon>
        <taxon>Pseudomonadati</taxon>
        <taxon>Pseudomonadota</taxon>
        <taxon>Gammaproteobacteria</taxon>
        <taxon>Lysobacterales</taxon>
        <taxon>Lysobacteraceae</taxon>
        <taxon>Lysobacter</taxon>
    </lineage>
</organism>
<dbReference type="InterPro" id="IPR005467">
    <property type="entry name" value="His_kinase_dom"/>
</dbReference>
<protein>
    <recommendedName>
        <fullName evidence="2">histidine kinase</fullName>
        <ecNumber evidence="2">2.7.13.3</ecNumber>
    </recommendedName>
</protein>
<evidence type="ECO:0000313" key="13">
    <source>
        <dbReference type="Proteomes" id="UP001589896"/>
    </source>
</evidence>
<feature type="transmembrane region" description="Helical" evidence="10">
    <location>
        <begin position="32"/>
        <end position="50"/>
    </location>
</feature>
<dbReference type="Pfam" id="PF02518">
    <property type="entry name" value="HATPase_c"/>
    <property type="match status" value="1"/>
</dbReference>
<keyword evidence="6 12" id="KW-0418">Kinase</keyword>
<dbReference type="RefSeq" id="WP_386677195.1">
    <property type="nucleotide sequence ID" value="NZ_JBHLTG010000019.1"/>
</dbReference>
<accession>A0ABV6S0Q4</accession>
<evidence type="ECO:0000256" key="2">
    <source>
        <dbReference type="ARBA" id="ARBA00012438"/>
    </source>
</evidence>
<dbReference type="SUPFAM" id="SSF55874">
    <property type="entry name" value="ATPase domain of HSP90 chaperone/DNA topoisomerase II/histidine kinase"/>
    <property type="match status" value="1"/>
</dbReference>
<keyword evidence="4" id="KW-0808">Transferase</keyword>
<dbReference type="Gene3D" id="1.20.5.1930">
    <property type="match status" value="1"/>
</dbReference>
<evidence type="ECO:0000313" key="12">
    <source>
        <dbReference type="EMBL" id="MFC0682815.1"/>
    </source>
</evidence>
<keyword evidence="3" id="KW-0597">Phosphoprotein</keyword>
<keyword evidence="10" id="KW-1133">Transmembrane helix</keyword>
<name>A0ABV6S0Q4_9GAMM</name>
<dbReference type="EMBL" id="JBHLTG010000019">
    <property type="protein sequence ID" value="MFC0682815.1"/>
    <property type="molecule type" value="Genomic_DNA"/>
</dbReference>
<evidence type="ECO:0000256" key="9">
    <source>
        <dbReference type="SAM" id="Coils"/>
    </source>
</evidence>
<keyword evidence="10" id="KW-0472">Membrane</keyword>
<keyword evidence="10" id="KW-0812">Transmembrane</keyword>
<evidence type="ECO:0000256" key="8">
    <source>
        <dbReference type="ARBA" id="ARBA00023012"/>
    </source>
</evidence>
<feature type="domain" description="Histidine kinase" evidence="11">
    <location>
        <begin position="296"/>
        <end position="382"/>
    </location>
</feature>
<comment type="catalytic activity">
    <reaction evidence="1">
        <text>ATP + protein L-histidine = ADP + protein N-phospho-L-histidine.</text>
        <dbReference type="EC" id="2.7.13.3"/>
    </reaction>
</comment>
<dbReference type="SMART" id="SM00387">
    <property type="entry name" value="HATPase_c"/>
    <property type="match status" value="1"/>
</dbReference>
<sequence length="384" mass="40197">MESTRGWSAAVAAVCTVLLAIALLSGRGAERTLGAATAVVLFGVAWVIFGRRGWSSRSAARTFVVGTIVLAGVATSFIPTMAIIQTIGFPLVWVLAASVKSALVANVAFALSVGVGFLVSNGTSPGSLTEAGLTVAVSLGFSLAMGLWISRIATLSEERLALVEQLTAAQQQLDALGREAGAVAERERLARELHDTIAQDLTALVMLSQRARRELTPGTDAARAETLRLLEDTARSTLAETRALVAVHAKVELPEGGILSALGRLAENFGRESGVDAALEVEGTLPRLPRDAEVVLLRCAQEGLANVRKHAGASRVRLRIWAEAHEVRLQVRDDGRGFDPARASGGFGLSGMRDRLALAQGTLAVDSSDAGTTLTVILPIGVRA</sequence>
<dbReference type="PIRSF" id="PIRSF037434">
    <property type="entry name" value="STHK_ChrS"/>
    <property type="match status" value="1"/>
</dbReference>
<evidence type="ECO:0000256" key="7">
    <source>
        <dbReference type="ARBA" id="ARBA00022840"/>
    </source>
</evidence>
<evidence type="ECO:0000256" key="4">
    <source>
        <dbReference type="ARBA" id="ARBA00022679"/>
    </source>
</evidence>